<organism evidence="1 2">
    <name type="scientific">Rubripirellula reticaptiva</name>
    <dbReference type="NCBI Taxonomy" id="2528013"/>
    <lineage>
        <taxon>Bacteria</taxon>
        <taxon>Pseudomonadati</taxon>
        <taxon>Planctomycetota</taxon>
        <taxon>Planctomycetia</taxon>
        <taxon>Pirellulales</taxon>
        <taxon>Pirellulaceae</taxon>
        <taxon>Rubripirellula</taxon>
    </lineage>
</organism>
<protein>
    <submittedName>
        <fullName evidence="1">Uncharacterized protein</fullName>
    </submittedName>
</protein>
<accession>A0A5C6EGX8</accession>
<proteinExistence type="predicted"/>
<gene>
    <name evidence="1" type="ORF">Poly59_59450</name>
</gene>
<keyword evidence="2" id="KW-1185">Reference proteome</keyword>
<evidence type="ECO:0000313" key="2">
    <source>
        <dbReference type="Proteomes" id="UP000317977"/>
    </source>
</evidence>
<comment type="caution">
    <text evidence="1">The sequence shown here is derived from an EMBL/GenBank/DDBJ whole genome shotgun (WGS) entry which is preliminary data.</text>
</comment>
<name>A0A5C6EGX8_9BACT</name>
<reference evidence="1 2" key="1">
    <citation type="submission" date="2019-02" db="EMBL/GenBank/DDBJ databases">
        <title>Deep-cultivation of Planctomycetes and their phenomic and genomic characterization uncovers novel biology.</title>
        <authorList>
            <person name="Wiegand S."/>
            <person name="Jogler M."/>
            <person name="Boedeker C."/>
            <person name="Pinto D."/>
            <person name="Vollmers J."/>
            <person name="Rivas-Marin E."/>
            <person name="Kohn T."/>
            <person name="Peeters S.H."/>
            <person name="Heuer A."/>
            <person name="Rast P."/>
            <person name="Oberbeckmann S."/>
            <person name="Bunk B."/>
            <person name="Jeske O."/>
            <person name="Meyerdierks A."/>
            <person name="Storesund J.E."/>
            <person name="Kallscheuer N."/>
            <person name="Luecker S."/>
            <person name="Lage O.M."/>
            <person name="Pohl T."/>
            <person name="Merkel B.J."/>
            <person name="Hornburger P."/>
            <person name="Mueller R.-W."/>
            <person name="Bruemmer F."/>
            <person name="Labrenz M."/>
            <person name="Spormann A.M."/>
            <person name="Op Den Camp H."/>
            <person name="Overmann J."/>
            <person name="Amann R."/>
            <person name="Jetten M.S.M."/>
            <person name="Mascher T."/>
            <person name="Medema M.H."/>
            <person name="Devos D.P."/>
            <person name="Kaster A.-K."/>
            <person name="Ovreas L."/>
            <person name="Rohde M."/>
            <person name="Galperin M.Y."/>
            <person name="Jogler C."/>
        </authorList>
    </citation>
    <scope>NUCLEOTIDE SEQUENCE [LARGE SCALE GENOMIC DNA]</scope>
    <source>
        <strain evidence="1 2">Poly59</strain>
    </source>
</reference>
<evidence type="ECO:0000313" key="1">
    <source>
        <dbReference type="EMBL" id="TWU46971.1"/>
    </source>
</evidence>
<dbReference type="EMBL" id="SJPX01000006">
    <property type="protein sequence ID" value="TWU46971.1"/>
    <property type="molecule type" value="Genomic_DNA"/>
</dbReference>
<dbReference type="AlphaFoldDB" id="A0A5C6EGX8"/>
<sequence>MIQVAICSPSVMPDLPVKETPPQLLFLNVVFLVWLRMSATKRSLFYLALLSYTLRTTMTSSFNALSNE</sequence>
<dbReference type="Proteomes" id="UP000317977">
    <property type="component" value="Unassembled WGS sequence"/>
</dbReference>